<keyword evidence="4" id="KW-1185">Reference proteome</keyword>
<dbReference type="Proteomes" id="UP000789572">
    <property type="component" value="Unassembled WGS sequence"/>
</dbReference>
<feature type="transmembrane region" description="Helical" evidence="2">
    <location>
        <begin position="35"/>
        <end position="59"/>
    </location>
</feature>
<name>A0A9N9BV59_9GLOM</name>
<dbReference type="OrthoDB" id="100006at2759"/>
<gene>
    <name evidence="3" type="ORF">POCULU_LOCUS6293</name>
</gene>
<feature type="transmembrane region" description="Helical" evidence="2">
    <location>
        <begin position="6"/>
        <end position="23"/>
    </location>
</feature>
<sequence>MSLDVVGWMNLAFILTYSMFYVPERFATLDGAEWPFGYLISAACIFSSAGFVNSVIYGVTRNFISLQPITSRFQRAFRKTLGTRCISESMMSDGEDSFTAESLYQRTDNGLSIKVEEMDERGKGKQRETMANRDIENDDIVEDDSSTYDQYSREKKEPGKEVKVHNNINNECDNDGVSIEQSNNRSRIIPSIIQNSASSWKFLEQFVVNFGKRNSSTLNVEV</sequence>
<keyword evidence="2" id="KW-1133">Transmembrane helix</keyword>
<feature type="compositionally biased region" description="Basic and acidic residues" evidence="1">
    <location>
        <begin position="151"/>
        <end position="161"/>
    </location>
</feature>
<dbReference type="EMBL" id="CAJVPJ010001132">
    <property type="protein sequence ID" value="CAG8577083.1"/>
    <property type="molecule type" value="Genomic_DNA"/>
</dbReference>
<evidence type="ECO:0000256" key="1">
    <source>
        <dbReference type="SAM" id="MobiDB-lite"/>
    </source>
</evidence>
<organism evidence="3 4">
    <name type="scientific">Paraglomus occultum</name>
    <dbReference type="NCBI Taxonomy" id="144539"/>
    <lineage>
        <taxon>Eukaryota</taxon>
        <taxon>Fungi</taxon>
        <taxon>Fungi incertae sedis</taxon>
        <taxon>Mucoromycota</taxon>
        <taxon>Glomeromycotina</taxon>
        <taxon>Glomeromycetes</taxon>
        <taxon>Paraglomerales</taxon>
        <taxon>Paraglomeraceae</taxon>
        <taxon>Paraglomus</taxon>
    </lineage>
</organism>
<dbReference type="AlphaFoldDB" id="A0A9N9BV59"/>
<evidence type="ECO:0000256" key="2">
    <source>
        <dbReference type="SAM" id="Phobius"/>
    </source>
</evidence>
<comment type="caution">
    <text evidence="3">The sequence shown here is derived from an EMBL/GenBank/DDBJ whole genome shotgun (WGS) entry which is preliminary data.</text>
</comment>
<feature type="region of interest" description="Disordered" evidence="1">
    <location>
        <begin position="138"/>
        <end position="161"/>
    </location>
</feature>
<keyword evidence="2" id="KW-0472">Membrane</keyword>
<reference evidence="3" key="1">
    <citation type="submission" date="2021-06" db="EMBL/GenBank/DDBJ databases">
        <authorList>
            <person name="Kallberg Y."/>
            <person name="Tangrot J."/>
            <person name="Rosling A."/>
        </authorList>
    </citation>
    <scope>NUCLEOTIDE SEQUENCE</scope>
    <source>
        <strain evidence="3">IA702</strain>
    </source>
</reference>
<keyword evidence="2" id="KW-0812">Transmembrane</keyword>
<accession>A0A9N9BV59</accession>
<evidence type="ECO:0000313" key="4">
    <source>
        <dbReference type="Proteomes" id="UP000789572"/>
    </source>
</evidence>
<evidence type="ECO:0000313" key="3">
    <source>
        <dbReference type="EMBL" id="CAG8577083.1"/>
    </source>
</evidence>
<proteinExistence type="predicted"/>
<protein>
    <submittedName>
        <fullName evidence="3">3679_t:CDS:1</fullName>
    </submittedName>
</protein>